<dbReference type="EnsemblProtists" id="EKX33337">
    <property type="protein sequence ID" value="EKX33337"/>
    <property type="gene ID" value="GUITHDRAFT_61510"/>
</dbReference>
<dbReference type="GeneID" id="17290056"/>
<dbReference type="SMART" id="SM01179">
    <property type="entry name" value="DUF862"/>
    <property type="match status" value="1"/>
</dbReference>
<dbReference type="PANTHER" id="PTHR12378">
    <property type="entry name" value="DESUMOYLATING ISOPEPTIDASE"/>
    <property type="match status" value="1"/>
</dbReference>
<dbReference type="STRING" id="905079.L1IB97"/>
<dbReference type="eggNOG" id="KOG0324">
    <property type="taxonomic scope" value="Eukaryota"/>
</dbReference>
<dbReference type="Pfam" id="PF05903">
    <property type="entry name" value="Peptidase_C97"/>
    <property type="match status" value="1"/>
</dbReference>
<reference evidence="7" key="2">
    <citation type="submission" date="2012-11" db="EMBL/GenBank/DDBJ databases">
        <authorList>
            <person name="Kuo A."/>
            <person name="Curtis B.A."/>
            <person name="Tanifuji G."/>
            <person name="Burki F."/>
            <person name="Gruber A."/>
            <person name="Irimia M."/>
            <person name="Maruyama S."/>
            <person name="Arias M.C."/>
            <person name="Ball S.G."/>
            <person name="Gile G.H."/>
            <person name="Hirakawa Y."/>
            <person name="Hopkins J.F."/>
            <person name="Rensing S.A."/>
            <person name="Schmutz J."/>
            <person name="Symeonidi A."/>
            <person name="Elias M."/>
            <person name="Eveleigh R.J."/>
            <person name="Herman E.K."/>
            <person name="Klute M.J."/>
            <person name="Nakayama T."/>
            <person name="Obornik M."/>
            <person name="Reyes-Prieto A."/>
            <person name="Armbrust E.V."/>
            <person name="Aves S.J."/>
            <person name="Beiko R.G."/>
            <person name="Coutinho P."/>
            <person name="Dacks J.B."/>
            <person name="Durnford D.G."/>
            <person name="Fast N.M."/>
            <person name="Green B.R."/>
            <person name="Grisdale C."/>
            <person name="Hempe F."/>
            <person name="Henrissat B."/>
            <person name="Hoppner M.P."/>
            <person name="Ishida K.-I."/>
            <person name="Kim E."/>
            <person name="Koreny L."/>
            <person name="Kroth P.G."/>
            <person name="Liu Y."/>
            <person name="Malik S.-B."/>
            <person name="Maier U.G."/>
            <person name="McRose D."/>
            <person name="Mock T."/>
            <person name="Neilson J.A."/>
            <person name="Onodera N.T."/>
            <person name="Poole A.M."/>
            <person name="Pritham E.J."/>
            <person name="Richards T.A."/>
            <person name="Rocap G."/>
            <person name="Roy S.W."/>
            <person name="Sarai C."/>
            <person name="Schaack S."/>
            <person name="Shirato S."/>
            <person name="Slamovits C.H."/>
            <person name="Spencer D.F."/>
            <person name="Suzuki S."/>
            <person name="Worden A.Z."/>
            <person name="Zauner S."/>
            <person name="Barry K."/>
            <person name="Bell C."/>
            <person name="Bharti A.K."/>
            <person name="Crow J.A."/>
            <person name="Grimwood J."/>
            <person name="Kramer R."/>
            <person name="Lindquist E."/>
            <person name="Lucas S."/>
            <person name="Salamov A."/>
            <person name="McFadden G.I."/>
            <person name="Lane C.E."/>
            <person name="Keeling P.J."/>
            <person name="Gray M.W."/>
            <person name="Grigoriev I.V."/>
            <person name="Archibald J.M."/>
        </authorList>
    </citation>
    <scope>NUCLEOTIDE SEQUENCE</scope>
    <source>
        <strain evidence="7">CCMP2712</strain>
    </source>
</reference>
<dbReference type="EMBL" id="JH993146">
    <property type="protein sequence ID" value="EKX33337.1"/>
    <property type="molecule type" value="Genomic_DNA"/>
</dbReference>
<evidence type="ECO:0000259" key="4">
    <source>
        <dbReference type="PROSITE" id="PS51858"/>
    </source>
</evidence>
<evidence type="ECO:0000313" key="6">
    <source>
        <dbReference type="EnsemblProtists" id="EKX33337"/>
    </source>
</evidence>
<dbReference type="GO" id="GO:0016579">
    <property type="term" value="P:protein deubiquitination"/>
    <property type="evidence" value="ECO:0007669"/>
    <property type="project" value="TreeGrafter"/>
</dbReference>
<accession>L1IB97</accession>
<evidence type="ECO:0000256" key="1">
    <source>
        <dbReference type="ARBA" id="ARBA00008140"/>
    </source>
</evidence>
<feature type="domain" description="PPPDE" evidence="4">
    <location>
        <begin position="1"/>
        <end position="102"/>
    </location>
</feature>
<dbReference type="PANTHER" id="PTHR12378:SF80">
    <property type="entry name" value="IP06716P-RELATED"/>
    <property type="match status" value="1"/>
</dbReference>
<dbReference type="GO" id="GO:0006508">
    <property type="term" value="P:proteolysis"/>
    <property type="evidence" value="ECO:0007669"/>
    <property type="project" value="UniProtKB-KW"/>
</dbReference>
<keyword evidence="2" id="KW-0645">Protease</keyword>
<dbReference type="HOGENOM" id="CLU_069001_5_1_1"/>
<feature type="non-terminal residue" evidence="5">
    <location>
        <position position="1"/>
    </location>
</feature>
<evidence type="ECO:0000256" key="2">
    <source>
        <dbReference type="ARBA" id="ARBA00022670"/>
    </source>
</evidence>
<sequence>AGLEIWGKEISFGHSRRYRSGVFAVKPKKAQEYMPNTRYKMSIEMDSIFMSRLSMDKLLCRLAMKYTSDSYDVVRNNCNHFTDDLCMAICGKSIPEWVNRPA</sequence>
<name>L1IB97_GUITC</name>
<evidence type="ECO:0000313" key="5">
    <source>
        <dbReference type="EMBL" id="EKX33337.1"/>
    </source>
</evidence>
<dbReference type="OrthoDB" id="412286at2759"/>
<dbReference type="RefSeq" id="XP_005820317.1">
    <property type="nucleotide sequence ID" value="XM_005820260.1"/>
</dbReference>
<reference evidence="6" key="3">
    <citation type="submission" date="2016-03" db="UniProtKB">
        <authorList>
            <consortium name="EnsemblProtists"/>
        </authorList>
    </citation>
    <scope>IDENTIFICATION</scope>
</reference>
<keyword evidence="3" id="KW-0378">Hydrolase</keyword>
<dbReference type="InterPro" id="IPR042266">
    <property type="entry name" value="PPPDE_sf"/>
</dbReference>
<dbReference type="GO" id="GO:0101005">
    <property type="term" value="F:deubiquitinase activity"/>
    <property type="evidence" value="ECO:0007669"/>
    <property type="project" value="TreeGrafter"/>
</dbReference>
<keyword evidence="7" id="KW-1185">Reference proteome</keyword>
<comment type="similarity">
    <text evidence="1">Belongs to the DeSI family.</text>
</comment>
<dbReference type="AlphaFoldDB" id="L1IB97"/>
<dbReference type="PaxDb" id="55529-EKX33337"/>
<dbReference type="Gene3D" id="3.90.1720.30">
    <property type="entry name" value="PPPDE domains"/>
    <property type="match status" value="1"/>
</dbReference>
<feature type="non-terminal residue" evidence="5">
    <location>
        <position position="102"/>
    </location>
</feature>
<dbReference type="PROSITE" id="PS51858">
    <property type="entry name" value="PPPDE"/>
    <property type="match status" value="1"/>
</dbReference>
<dbReference type="KEGG" id="gtt:GUITHDRAFT_61510"/>
<organism evidence="5">
    <name type="scientific">Guillardia theta (strain CCMP2712)</name>
    <name type="common">Cryptophyte</name>
    <dbReference type="NCBI Taxonomy" id="905079"/>
    <lineage>
        <taxon>Eukaryota</taxon>
        <taxon>Cryptophyceae</taxon>
        <taxon>Pyrenomonadales</taxon>
        <taxon>Geminigeraceae</taxon>
        <taxon>Guillardia</taxon>
    </lineage>
</organism>
<protein>
    <recommendedName>
        <fullName evidence="4">PPPDE domain-containing protein</fullName>
    </recommendedName>
</protein>
<gene>
    <name evidence="5" type="ORF">GUITHDRAFT_61510</name>
</gene>
<dbReference type="InterPro" id="IPR008580">
    <property type="entry name" value="PPPDE_dom"/>
</dbReference>
<reference evidence="5 7" key="1">
    <citation type="journal article" date="2012" name="Nature">
        <title>Algal genomes reveal evolutionary mosaicism and the fate of nucleomorphs.</title>
        <authorList>
            <consortium name="DOE Joint Genome Institute"/>
            <person name="Curtis B.A."/>
            <person name="Tanifuji G."/>
            <person name="Burki F."/>
            <person name="Gruber A."/>
            <person name="Irimia M."/>
            <person name="Maruyama S."/>
            <person name="Arias M.C."/>
            <person name="Ball S.G."/>
            <person name="Gile G.H."/>
            <person name="Hirakawa Y."/>
            <person name="Hopkins J.F."/>
            <person name="Kuo A."/>
            <person name="Rensing S.A."/>
            <person name="Schmutz J."/>
            <person name="Symeonidi A."/>
            <person name="Elias M."/>
            <person name="Eveleigh R.J."/>
            <person name="Herman E.K."/>
            <person name="Klute M.J."/>
            <person name="Nakayama T."/>
            <person name="Obornik M."/>
            <person name="Reyes-Prieto A."/>
            <person name="Armbrust E.V."/>
            <person name="Aves S.J."/>
            <person name="Beiko R.G."/>
            <person name="Coutinho P."/>
            <person name="Dacks J.B."/>
            <person name="Durnford D.G."/>
            <person name="Fast N.M."/>
            <person name="Green B.R."/>
            <person name="Grisdale C.J."/>
            <person name="Hempel F."/>
            <person name="Henrissat B."/>
            <person name="Hoppner M.P."/>
            <person name="Ishida K."/>
            <person name="Kim E."/>
            <person name="Koreny L."/>
            <person name="Kroth P.G."/>
            <person name="Liu Y."/>
            <person name="Malik S.B."/>
            <person name="Maier U.G."/>
            <person name="McRose D."/>
            <person name="Mock T."/>
            <person name="Neilson J.A."/>
            <person name="Onodera N.T."/>
            <person name="Poole A.M."/>
            <person name="Pritham E.J."/>
            <person name="Richards T.A."/>
            <person name="Rocap G."/>
            <person name="Roy S.W."/>
            <person name="Sarai C."/>
            <person name="Schaack S."/>
            <person name="Shirato S."/>
            <person name="Slamovits C.H."/>
            <person name="Spencer D.F."/>
            <person name="Suzuki S."/>
            <person name="Worden A.Z."/>
            <person name="Zauner S."/>
            <person name="Barry K."/>
            <person name="Bell C."/>
            <person name="Bharti A.K."/>
            <person name="Crow J.A."/>
            <person name="Grimwood J."/>
            <person name="Kramer R."/>
            <person name="Lindquist E."/>
            <person name="Lucas S."/>
            <person name="Salamov A."/>
            <person name="McFadden G.I."/>
            <person name="Lane C.E."/>
            <person name="Keeling P.J."/>
            <person name="Gray M.W."/>
            <person name="Grigoriev I.V."/>
            <person name="Archibald J.M."/>
        </authorList>
    </citation>
    <scope>NUCLEOTIDE SEQUENCE</scope>
    <source>
        <strain evidence="5 7">CCMP2712</strain>
    </source>
</reference>
<evidence type="ECO:0000256" key="3">
    <source>
        <dbReference type="ARBA" id="ARBA00022801"/>
    </source>
</evidence>
<dbReference type="OMA" id="FEIDWKL"/>
<proteinExistence type="inferred from homology"/>
<evidence type="ECO:0000313" key="7">
    <source>
        <dbReference type="Proteomes" id="UP000011087"/>
    </source>
</evidence>
<dbReference type="Proteomes" id="UP000011087">
    <property type="component" value="Unassembled WGS sequence"/>
</dbReference>